<evidence type="ECO:0000259" key="9">
    <source>
        <dbReference type="PROSITE" id="PS50905"/>
    </source>
</evidence>
<keyword evidence="2 8" id="KW-0409">Iron storage</keyword>
<evidence type="ECO:0000256" key="5">
    <source>
        <dbReference type="ARBA" id="ARBA00023004"/>
    </source>
</evidence>
<gene>
    <name evidence="10" type="ORF">IAB82_04565</name>
</gene>
<dbReference type="FunFam" id="1.20.1260.10:FF:000001">
    <property type="entry name" value="Non-heme ferritin"/>
    <property type="match status" value="1"/>
</dbReference>
<dbReference type="InterPro" id="IPR001519">
    <property type="entry name" value="Ferritin"/>
</dbReference>
<protein>
    <recommendedName>
        <fullName evidence="8">Ferritin</fullName>
        <ecNumber evidence="8">1.16.3.2</ecNumber>
    </recommendedName>
</protein>
<dbReference type="EC" id="1.16.3.2" evidence="8"/>
<keyword evidence="5 7" id="KW-0408">Iron</keyword>
<evidence type="ECO:0000256" key="1">
    <source>
        <dbReference type="ARBA" id="ARBA00006950"/>
    </source>
</evidence>
<feature type="binding site" evidence="7">
    <location>
        <position position="94"/>
    </location>
    <ligand>
        <name>Fe cation</name>
        <dbReference type="ChEBI" id="CHEBI:24875"/>
        <label>1</label>
    </ligand>
</feature>
<comment type="function">
    <text evidence="8">Iron-storage protein.</text>
</comment>
<evidence type="ECO:0000313" key="10">
    <source>
        <dbReference type="EMBL" id="MBO8471052.1"/>
    </source>
</evidence>
<feature type="binding site" evidence="7">
    <location>
        <position position="17"/>
    </location>
    <ligand>
        <name>Fe cation</name>
        <dbReference type="ChEBI" id="CHEBI:24875"/>
        <label>1</label>
    </ligand>
</feature>
<comment type="caution">
    <text evidence="10">The sequence shown here is derived from an EMBL/GenBank/DDBJ whole genome shotgun (WGS) entry which is preliminary data.</text>
</comment>
<dbReference type="GO" id="GO:0004322">
    <property type="term" value="F:ferroxidase activity"/>
    <property type="evidence" value="ECO:0007669"/>
    <property type="project" value="TreeGrafter"/>
</dbReference>
<dbReference type="EMBL" id="JADIMB010000064">
    <property type="protein sequence ID" value="MBO8471052.1"/>
    <property type="molecule type" value="Genomic_DNA"/>
</dbReference>
<dbReference type="CDD" id="cd01055">
    <property type="entry name" value="Nonheme_Ferritin"/>
    <property type="match status" value="1"/>
</dbReference>
<dbReference type="GO" id="GO:0005829">
    <property type="term" value="C:cytosol"/>
    <property type="evidence" value="ECO:0007669"/>
    <property type="project" value="TreeGrafter"/>
</dbReference>
<evidence type="ECO:0000256" key="4">
    <source>
        <dbReference type="ARBA" id="ARBA00023002"/>
    </source>
</evidence>
<feature type="binding site" evidence="7">
    <location>
        <position position="50"/>
    </location>
    <ligand>
        <name>Fe cation</name>
        <dbReference type="ChEBI" id="CHEBI:24875"/>
        <label>1</label>
    </ligand>
</feature>
<evidence type="ECO:0000256" key="3">
    <source>
        <dbReference type="ARBA" id="ARBA00022723"/>
    </source>
</evidence>
<evidence type="ECO:0000256" key="2">
    <source>
        <dbReference type="ARBA" id="ARBA00022434"/>
    </source>
</evidence>
<dbReference type="Proteomes" id="UP000823603">
    <property type="component" value="Unassembled WGS sequence"/>
</dbReference>
<dbReference type="Gene3D" id="1.20.1260.10">
    <property type="match status" value="1"/>
</dbReference>
<comment type="catalytic activity">
    <reaction evidence="8">
        <text>4 Fe(2+) + O2 + 6 H2O = 4 iron(III) oxide-hydroxide + 12 H(+)</text>
        <dbReference type="Rhea" id="RHEA:11972"/>
        <dbReference type="ChEBI" id="CHEBI:15377"/>
        <dbReference type="ChEBI" id="CHEBI:15378"/>
        <dbReference type="ChEBI" id="CHEBI:15379"/>
        <dbReference type="ChEBI" id="CHEBI:29033"/>
        <dbReference type="ChEBI" id="CHEBI:78619"/>
        <dbReference type="EC" id="1.16.3.2"/>
    </reaction>
</comment>
<keyword evidence="8" id="KW-0963">Cytoplasm</keyword>
<accession>A0A9D9IE69</accession>
<dbReference type="InterPro" id="IPR012347">
    <property type="entry name" value="Ferritin-like"/>
</dbReference>
<dbReference type="PROSITE" id="PS50905">
    <property type="entry name" value="FERRITIN_LIKE"/>
    <property type="match status" value="1"/>
</dbReference>
<dbReference type="InterPro" id="IPR041719">
    <property type="entry name" value="Ferritin_prok"/>
</dbReference>
<dbReference type="GO" id="GO:0042802">
    <property type="term" value="F:identical protein binding"/>
    <property type="evidence" value="ECO:0007669"/>
    <property type="project" value="UniProtKB-ARBA"/>
</dbReference>
<dbReference type="PANTHER" id="PTHR11431">
    <property type="entry name" value="FERRITIN"/>
    <property type="match status" value="1"/>
</dbReference>
<dbReference type="InterPro" id="IPR009078">
    <property type="entry name" value="Ferritin-like_SF"/>
</dbReference>
<reference evidence="10" key="2">
    <citation type="journal article" date="2021" name="PeerJ">
        <title>Extensive microbial diversity within the chicken gut microbiome revealed by metagenomics and culture.</title>
        <authorList>
            <person name="Gilroy R."/>
            <person name="Ravi A."/>
            <person name="Getino M."/>
            <person name="Pursley I."/>
            <person name="Horton D.L."/>
            <person name="Alikhan N.F."/>
            <person name="Baker D."/>
            <person name="Gharbi K."/>
            <person name="Hall N."/>
            <person name="Watson M."/>
            <person name="Adriaenssens E.M."/>
            <person name="Foster-Nyarko E."/>
            <person name="Jarju S."/>
            <person name="Secka A."/>
            <person name="Antonio M."/>
            <person name="Oren A."/>
            <person name="Chaudhuri R.R."/>
            <person name="La Ragione R."/>
            <person name="Hildebrand F."/>
            <person name="Pallen M.J."/>
        </authorList>
    </citation>
    <scope>NUCLEOTIDE SEQUENCE</scope>
    <source>
        <strain evidence="10">B2-22910</strain>
    </source>
</reference>
<organism evidence="10 11">
    <name type="scientific">Candidatus Cryptobacteroides faecavium</name>
    <dbReference type="NCBI Taxonomy" id="2840762"/>
    <lineage>
        <taxon>Bacteria</taxon>
        <taxon>Pseudomonadati</taxon>
        <taxon>Bacteroidota</taxon>
        <taxon>Bacteroidia</taxon>
        <taxon>Bacteroidales</taxon>
        <taxon>Candidatus Cryptobacteroides</taxon>
    </lineage>
</organism>
<dbReference type="InterPro" id="IPR008331">
    <property type="entry name" value="Ferritin_DPS_dom"/>
</dbReference>
<feature type="domain" description="Ferritin-like diiron" evidence="9">
    <location>
        <begin position="1"/>
        <end position="145"/>
    </location>
</feature>
<keyword evidence="3 7" id="KW-0479">Metal-binding</keyword>
<dbReference type="GO" id="GO:0006879">
    <property type="term" value="P:intracellular iron ion homeostasis"/>
    <property type="evidence" value="ECO:0007669"/>
    <property type="project" value="UniProtKB-KW"/>
</dbReference>
<name>A0A9D9IE69_9BACT</name>
<dbReference type="GO" id="GO:0006826">
    <property type="term" value="P:iron ion transport"/>
    <property type="evidence" value="ECO:0007669"/>
    <property type="project" value="InterPro"/>
</dbReference>
<dbReference type="AlphaFoldDB" id="A0A9D9IE69"/>
<keyword evidence="4" id="KW-0560">Oxidoreductase</keyword>
<comment type="similarity">
    <text evidence="1 8">Belongs to the ferritin family. Prokaryotic subfamily.</text>
</comment>
<evidence type="ECO:0000256" key="6">
    <source>
        <dbReference type="ARBA" id="ARBA00054546"/>
    </source>
</evidence>
<dbReference type="GO" id="GO:0008199">
    <property type="term" value="F:ferric iron binding"/>
    <property type="evidence" value="ECO:0007669"/>
    <property type="project" value="InterPro"/>
</dbReference>
<evidence type="ECO:0000256" key="7">
    <source>
        <dbReference type="PIRSR" id="PIRSR601519-1"/>
    </source>
</evidence>
<dbReference type="PANTHER" id="PTHR11431:SF127">
    <property type="entry name" value="BACTERIAL NON-HEME FERRITIN"/>
    <property type="match status" value="1"/>
</dbReference>
<evidence type="ECO:0000313" key="11">
    <source>
        <dbReference type="Proteomes" id="UP000823603"/>
    </source>
</evidence>
<dbReference type="Pfam" id="PF00210">
    <property type="entry name" value="Ferritin"/>
    <property type="match status" value="1"/>
</dbReference>
<feature type="binding site" evidence="7">
    <location>
        <position position="53"/>
    </location>
    <ligand>
        <name>Fe cation</name>
        <dbReference type="ChEBI" id="CHEBI:24875"/>
        <label>1</label>
    </ligand>
</feature>
<comment type="function">
    <text evidence="6">May alleviate iron toxicity in the presence of oxygen.</text>
</comment>
<dbReference type="SUPFAM" id="SSF47240">
    <property type="entry name" value="Ferritin-like"/>
    <property type="match status" value="1"/>
</dbReference>
<proteinExistence type="inferred from homology"/>
<sequence>MITEKLEKAFNDQITAELWSSNLYLQMAFYLQKEGWDGFAHWMNKQSEEEREHAIELAGYLVKRGGTANVSMIDVVPDGWGSVEEVFKHVYEHECHVSQLINDLVDVAAAEKDKASQDFLWGFVREQVEEEATAQSILEKVKRASNGGLFFIDSQLAKR</sequence>
<dbReference type="InterPro" id="IPR009040">
    <property type="entry name" value="Ferritin-like_diiron"/>
</dbReference>
<dbReference type="GO" id="GO:0008198">
    <property type="term" value="F:ferrous iron binding"/>
    <property type="evidence" value="ECO:0007669"/>
    <property type="project" value="TreeGrafter"/>
</dbReference>
<evidence type="ECO:0000256" key="8">
    <source>
        <dbReference type="RuleBase" id="RU361145"/>
    </source>
</evidence>
<comment type="subcellular location">
    <subcellularLocation>
        <location evidence="8">Cytoplasm</location>
    </subcellularLocation>
</comment>
<reference evidence="10" key="1">
    <citation type="submission" date="2020-10" db="EMBL/GenBank/DDBJ databases">
        <authorList>
            <person name="Gilroy R."/>
        </authorList>
    </citation>
    <scope>NUCLEOTIDE SEQUENCE</scope>
    <source>
        <strain evidence="10">B2-22910</strain>
    </source>
</reference>
<feature type="binding site" evidence="7">
    <location>
        <position position="127"/>
    </location>
    <ligand>
        <name>Fe cation</name>
        <dbReference type="ChEBI" id="CHEBI:24875"/>
        <label>1</label>
    </ligand>
</feature>